<protein>
    <submittedName>
        <fullName evidence="1">Uncharacterized protein</fullName>
    </submittedName>
</protein>
<dbReference type="AlphaFoldDB" id="A0A7C9DFX9"/>
<evidence type="ECO:0000313" key="1">
    <source>
        <dbReference type="EMBL" id="MBA4641662.1"/>
    </source>
</evidence>
<reference evidence="1" key="1">
    <citation type="journal article" date="2013" name="J. Plant Res.">
        <title>Effect of fungi and light on seed germination of three Opuntia species from semiarid lands of central Mexico.</title>
        <authorList>
            <person name="Delgado-Sanchez P."/>
            <person name="Jimenez-Bremont J.F."/>
            <person name="Guerrero-Gonzalez Mde L."/>
            <person name="Flores J."/>
        </authorList>
    </citation>
    <scope>NUCLEOTIDE SEQUENCE</scope>
    <source>
        <tissue evidence="1">Cladode</tissue>
    </source>
</reference>
<organism evidence="1">
    <name type="scientific">Opuntia streptacantha</name>
    <name type="common">Prickly pear cactus</name>
    <name type="synonym">Opuntia cardona</name>
    <dbReference type="NCBI Taxonomy" id="393608"/>
    <lineage>
        <taxon>Eukaryota</taxon>
        <taxon>Viridiplantae</taxon>
        <taxon>Streptophyta</taxon>
        <taxon>Embryophyta</taxon>
        <taxon>Tracheophyta</taxon>
        <taxon>Spermatophyta</taxon>
        <taxon>Magnoliopsida</taxon>
        <taxon>eudicotyledons</taxon>
        <taxon>Gunneridae</taxon>
        <taxon>Pentapetalae</taxon>
        <taxon>Caryophyllales</taxon>
        <taxon>Cactineae</taxon>
        <taxon>Cactaceae</taxon>
        <taxon>Opuntioideae</taxon>
        <taxon>Opuntia</taxon>
    </lineage>
</organism>
<reference evidence="1" key="2">
    <citation type="submission" date="2020-07" db="EMBL/GenBank/DDBJ databases">
        <authorList>
            <person name="Vera ALvarez R."/>
            <person name="Arias-Moreno D.M."/>
            <person name="Jimenez-Jacinto V."/>
            <person name="Jimenez-Bremont J.F."/>
            <person name="Swaminathan K."/>
            <person name="Moose S.P."/>
            <person name="Guerrero-Gonzalez M.L."/>
            <person name="Marino-Ramirez L."/>
            <person name="Landsman D."/>
            <person name="Rodriguez-Kessler M."/>
            <person name="Delgado-Sanchez P."/>
        </authorList>
    </citation>
    <scope>NUCLEOTIDE SEQUENCE</scope>
    <source>
        <tissue evidence="1">Cladode</tissue>
    </source>
</reference>
<accession>A0A7C9DFX9</accession>
<proteinExistence type="predicted"/>
<dbReference type="EMBL" id="GISG01125185">
    <property type="protein sequence ID" value="MBA4641662.1"/>
    <property type="molecule type" value="Transcribed_RNA"/>
</dbReference>
<name>A0A7C9DFX9_OPUST</name>
<sequence length="111" mass="12273">MPPPCKTRSSSCRCQIPSTFFCMSDKFPPHLLLILCAAEESMLQPSACCTCMAESVNNRYAASSHQVKPHPCKHACRSSKVYGHHETIVAHNIGTEEHHSLYNTCSIHSGE</sequence>